<comment type="subcellular location">
    <subcellularLocation>
        <location evidence="1">Cytoplasm</location>
    </subcellularLocation>
</comment>
<keyword evidence="4" id="KW-0547">Nucleotide-binding</keyword>
<dbReference type="InterPro" id="IPR027417">
    <property type="entry name" value="P-loop_NTPase"/>
</dbReference>
<dbReference type="InterPro" id="IPR002197">
    <property type="entry name" value="HTH_Fis"/>
</dbReference>
<dbReference type="EMBL" id="AGDV01000006">
    <property type="protein sequence ID" value="EMB34924.1"/>
    <property type="molecule type" value="Genomic_DNA"/>
</dbReference>
<sequence length="473" mass="53140">MKFSILVIDDEKNIREGLAMALEDEGYEVITADNGKTGLDIALKDEVDLVITDLKMPEISGEEVLREVISKTPGVPVIVLTGHGTVETAVEAMRMGAYDFLTKPLDLERLFLLVKRALQNRALVLQNRALLHDIETKQSFENIIGKSPLMEKVFENIKKVAPTKASVLITGETGVGKELIARAIHNLSNRKDKPFVQVHCASFAESLLESELFGHEKGAFTGAVQRSRGRFEIANGGSLFLDEIGEVNQMIQVKLLRVLQEKKFERVGGSETISVDTRIIAATNRDLVEEIKKGNFREDLYFRLNVVHIHVPPLRERKEDIPLLVAAFIKDFAEENGKKIDSMEPRARAAIYNYEWPGNIRQLQNCIQSAVVMSSDNVIHFDDLPETLREKAEASSIRIPMGVNMAEAEKQIILQTLANQNNNKSKTADILGIGRRTLHRKLDEYDAEIKDDTSRMLEEKEIQSKKEKSNGKK</sequence>
<dbReference type="SUPFAM" id="SSF52540">
    <property type="entry name" value="P-loop containing nucleoside triphosphate hydrolases"/>
    <property type="match status" value="1"/>
</dbReference>
<dbReference type="FunFam" id="3.40.50.2300:FF:000018">
    <property type="entry name" value="DNA-binding transcriptional regulator NtrC"/>
    <property type="match status" value="1"/>
</dbReference>
<keyword evidence="6" id="KW-0902">Two-component regulatory system</keyword>
<keyword evidence="5" id="KW-0067">ATP-binding</keyword>
<dbReference type="Gene3D" id="1.10.10.60">
    <property type="entry name" value="Homeodomain-like"/>
    <property type="match status" value="1"/>
</dbReference>
<keyword evidence="9" id="KW-0010">Activator</keyword>
<keyword evidence="2" id="KW-0963">Cytoplasm</keyword>
<dbReference type="InterPro" id="IPR025662">
    <property type="entry name" value="Sigma_54_int_dom_ATP-bd_1"/>
</dbReference>
<reference evidence="14" key="1">
    <citation type="submission" date="2012-01" db="EMBL/GenBank/DDBJ databases">
        <title>The Genome Sequence of Treponema denticola H-22.</title>
        <authorList>
            <consortium name="The Broad Institute Genome Sequencing Platform"/>
            <person name="Earl A."/>
            <person name="Ward D."/>
            <person name="Feldgarden M."/>
            <person name="Gevers D."/>
            <person name="Blanton J.M."/>
            <person name="Fenno C.J."/>
            <person name="Baranova O.V."/>
            <person name="Mathney J."/>
            <person name="Dewhirst F.E."/>
            <person name="Izard J."/>
            <person name="Young S.K."/>
            <person name="Zeng Q."/>
            <person name="Gargeya S."/>
            <person name="Fitzgerald M."/>
            <person name="Haas B."/>
            <person name="Abouelleil A."/>
            <person name="Alvarado L."/>
            <person name="Arachchi H.M."/>
            <person name="Berlin A."/>
            <person name="Chapman S.B."/>
            <person name="Gearin G."/>
            <person name="Goldberg J."/>
            <person name="Griggs A."/>
            <person name="Gujja S."/>
            <person name="Hansen M."/>
            <person name="Heiman D."/>
            <person name="Howarth C."/>
            <person name="Larimer J."/>
            <person name="Lui A."/>
            <person name="MacDonald P.J.P."/>
            <person name="McCowen C."/>
            <person name="Montmayeur A."/>
            <person name="Murphy C."/>
            <person name="Neiman D."/>
            <person name="Pearson M."/>
            <person name="Priest M."/>
            <person name="Roberts A."/>
            <person name="Saif S."/>
            <person name="Shea T."/>
            <person name="Sisk P."/>
            <person name="Stolte C."/>
            <person name="Sykes S."/>
            <person name="Wortman J."/>
            <person name="Nusbaum C."/>
            <person name="Birren B."/>
        </authorList>
    </citation>
    <scope>NUCLEOTIDE SEQUENCE [LARGE SCALE GENOMIC DNA]</scope>
    <source>
        <strain evidence="14">H-22</strain>
    </source>
</reference>
<evidence type="ECO:0000256" key="4">
    <source>
        <dbReference type="ARBA" id="ARBA00022741"/>
    </source>
</evidence>
<evidence type="ECO:0008006" key="15">
    <source>
        <dbReference type="Google" id="ProtNLM"/>
    </source>
</evidence>
<dbReference type="InterPro" id="IPR001789">
    <property type="entry name" value="Sig_transdc_resp-reg_receiver"/>
</dbReference>
<dbReference type="SMART" id="SM00448">
    <property type="entry name" value="REC"/>
    <property type="match status" value="1"/>
</dbReference>
<dbReference type="SUPFAM" id="SSF52172">
    <property type="entry name" value="CheY-like"/>
    <property type="match status" value="1"/>
</dbReference>
<keyword evidence="10" id="KW-0804">Transcription</keyword>
<evidence type="ECO:0000259" key="12">
    <source>
        <dbReference type="PROSITE" id="PS50045"/>
    </source>
</evidence>
<dbReference type="GO" id="GO:0000160">
    <property type="term" value="P:phosphorelay signal transduction system"/>
    <property type="evidence" value="ECO:0007669"/>
    <property type="project" value="UniProtKB-KW"/>
</dbReference>
<dbReference type="InterPro" id="IPR002078">
    <property type="entry name" value="Sigma_54_int"/>
</dbReference>
<evidence type="ECO:0000313" key="14">
    <source>
        <dbReference type="EMBL" id="EMB34924.1"/>
    </source>
</evidence>
<evidence type="ECO:0000256" key="3">
    <source>
        <dbReference type="ARBA" id="ARBA00022553"/>
    </source>
</evidence>
<proteinExistence type="predicted"/>
<name>A0A0E2E692_TREDN</name>
<dbReference type="PROSITE" id="PS50045">
    <property type="entry name" value="SIGMA54_INTERACT_4"/>
    <property type="match status" value="1"/>
</dbReference>
<evidence type="ECO:0000256" key="1">
    <source>
        <dbReference type="ARBA" id="ARBA00004496"/>
    </source>
</evidence>
<protein>
    <recommendedName>
        <fullName evidence="15">Sigma-54 factor interaction domain-containing protein</fullName>
    </recommendedName>
</protein>
<dbReference type="FunFam" id="3.40.50.300:FF:000006">
    <property type="entry name" value="DNA-binding transcriptional regulator NtrC"/>
    <property type="match status" value="1"/>
</dbReference>
<dbReference type="InterPro" id="IPR025943">
    <property type="entry name" value="Sigma_54_int_dom_ATP-bd_2"/>
</dbReference>
<dbReference type="PROSITE" id="PS00675">
    <property type="entry name" value="SIGMA54_INTERACT_1"/>
    <property type="match status" value="1"/>
</dbReference>
<dbReference type="Gene3D" id="3.40.50.300">
    <property type="entry name" value="P-loop containing nucleotide triphosphate hydrolases"/>
    <property type="match status" value="1"/>
</dbReference>
<evidence type="ECO:0000259" key="13">
    <source>
        <dbReference type="PROSITE" id="PS50110"/>
    </source>
</evidence>
<dbReference type="Pfam" id="PF00158">
    <property type="entry name" value="Sigma54_activat"/>
    <property type="match status" value="1"/>
</dbReference>
<evidence type="ECO:0000256" key="10">
    <source>
        <dbReference type="ARBA" id="ARBA00023163"/>
    </source>
</evidence>
<dbReference type="Gene3D" id="1.10.8.60">
    <property type="match status" value="1"/>
</dbReference>
<dbReference type="GO" id="GO:0043565">
    <property type="term" value="F:sequence-specific DNA binding"/>
    <property type="evidence" value="ECO:0007669"/>
    <property type="project" value="InterPro"/>
</dbReference>
<dbReference type="SMART" id="SM00382">
    <property type="entry name" value="AAA"/>
    <property type="match status" value="1"/>
</dbReference>
<dbReference type="InterPro" id="IPR011006">
    <property type="entry name" value="CheY-like_superfamily"/>
</dbReference>
<dbReference type="RefSeq" id="WP_002669798.1">
    <property type="nucleotide sequence ID" value="NZ_CM001795.1"/>
</dbReference>
<dbReference type="PROSITE" id="PS50110">
    <property type="entry name" value="RESPONSE_REGULATORY"/>
    <property type="match status" value="1"/>
</dbReference>
<feature type="domain" description="Sigma-54 factor interaction" evidence="12">
    <location>
        <begin position="143"/>
        <end position="372"/>
    </location>
</feature>
<evidence type="ECO:0000256" key="9">
    <source>
        <dbReference type="ARBA" id="ARBA00023159"/>
    </source>
</evidence>
<dbReference type="SUPFAM" id="SSF46689">
    <property type="entry name" value="Homeodomain-like"/>
    <property type="match status" value="1"/>
</dbReference>
<evidence type="ECO:0000256" key="8">
    <source>
        <dbReference type="ARBA" id="ARBA00023125"/>
    </source>
</evidence>
<dbReference type="AlphaFoldDB" id="A0A0E2E692"/>
<accession>A0A0E2E692</accession>
<keyword evidence="7" id="KW-0805">Transcription regulation</keyword>
<comment type="caution">
    <text evidence="14">The sequence shown here is derived from an EMBL/GenBank/DDBJ whole genome shotgun (WGS) entry which is preliminary data.</text>
</comment>
<evidence type="ECO:0000256" key="5">
    <source>
        <dbReference type="ARBA" id="ARBA00022840"/>
    </source>
</evidence>
<dbReference type="InterPro" id="IPR058031">
    <property type="entry name" value="AAA_lid_NorR"/>
</dbReference>
<dbReference type="FunFam" id="1.10.8.60:FF:000014">
    <property type="entry name" value="DNA-binding transcriptional regulator NtrC"/>
    <property type="match status" value="1"/>
</dbReference>
<dbReference type="CDD" id="cd00009">
    <property type="entry name" value="AAA"/>
    <property type="match status" value="1"/>
</dbReference>
<dbReference type="Proteomes" id="UP000011705">
    <property type="component" value="Chromosome"/>
</dbReference>
<dbReference type="InterPro" id="IPR009057">
    <property type="entry name" value="Homeodomain-like_sf"/>
</dbReference>
<dbReference type="InterPro" id="IPR003593">
    <property type="entry name" value="AAA+_ATPase"/>
</dbReference>
<evidence type="ECO:0000256" key="6">
    <source>
        <dbReference type="ARBA" id="ARBA00023012"/>
    </source>
</evidence>
<dbReference type="Pfam" id="PF25601">
    <property type="entry name" value="AAA_lid_14"/>
    <property type="match status" value="1"/>
</dbReference>
<dbReference type="PROSITE" id="PS00676">
    <property type="entry name" value="SIGMA54_INTERACT_2"/>
    <property type="match status" value="1"/>
</dbReference>
<organism evidence="14">
    <name type="scientific">Treponema denticola H-22</name>
    <dbReference type="NCBI Taxonomy" id="999432"/>
    <lineage>
        <taxon>Bacteria</taxon>
        <taxon>Pseudomonadati</taxon>
        <taxon>Spirochaetota</taxon>
        <taxon>Spirochaetia</taxon>
        <taxon>Spirochaetales</taxon>
        <taxon>Treponemataceae</taxon>
        <taxon>Treponema</taxon>
    </lineage>
</organism>
<dbReference type="PANTHER" id="PTHR32071">
    <property type="entry name" value="TRANSCRIPTIONAL REGULATORY PROTEIN"/>
    <property type="match status" value="1"/>
</dbReference>
<evidence type="ECO:0000256" key="2">
    <source>
        <dbReference type="ARBA" id="ARBA00022490"/>
    </source>
</evidence>
<dbReference type="PRINTS" id="PR01590">
    <property type="entry name" value="HTHFIS"/>
</dbReference>
<dbReference type="GO" id="GO:0006355">
    <property type="term" value="P:regulation of DNA-templated transcription"/>
    <property type="evidence" value="ECO:0007669"/>
    <property type="project" value="InterPro"/>
</dbReference>
<evidence type="ECO:0000256" key="11">
    <source>
        <dbReference type="PROSITE-ProRule" id="PRU00169"/>
    </source>
</evidence>
<dbReference type="GO" id="GO:0005524">
    <property type="term" value="F:ATP binding"/>
    <property type="evidence" value="ECO:0007669"/>
    <property type="project" value="UniProtKB-KW"/>
</dbReference>
<dbReference type="Pfam" id="PF00072">
    <property type="entry name" value="Response_reg"/>
    <property type="match status" value="1"/>
</dbReference>
<feature type="domain" description="Response regulatory" evidence="13">
    <location>
        <begin position="4"/>
        <end position="118"/>
    </location>
</feature>
<evidence type="ECO:0000256" key="7">
    <source>
        <dbReference type="ARBA" id="ARBA00023015"/>
    </source>
</evidence>
<dbReference type="PATRIC" id="fig|999432.5.peg.718"/>
<dbReference type="InterPro" id="IPR025944">
    <property type="entry name" value="Sigma_54_int_dom_CS"/>
</dbReference>
<dbReference type="HOGENOM" id="CLU_000445_0_6_12"/>
<gene>
    <name evidence="14" type="ORF">HMPREF9726_00690</name>
</gene>
<keyword evidence="8" id="KW-0238">DNA-binding</keyword>
<feature type="modified residue" description="4-aspartylphosphate" evidence="11">
    <location>
        <position position="53"/>
    </location>
</feature>
<dbReference type="Gene3D" id="3.40.50.2300">
    <property type="match status" value="1"/>
</dbReference>
<dbReference type="GO" id="GO:0005737">
    <property type="term" value="C:cytoplasm"/>
    <property type="evidence" value="ECO:0007669"/>
    <property type="project" value="UniProtKB-SubCell"/>
</dbReference>
<dbReference type="PROSITE" id="PS00688">
    <property type="entry name" value="SIGMA54_INTERACT_3"/>
    <property type="match status" value="1"/>
</dbReference>
<keyword evidence="3 11" id="KW-0597">Phosphoprotein</keyword>
<dbReference type="Pfam" id="PF02954">
    <property type="entry name" value="HTH_8"/>
    <property type="match status" value="1"/>
</dbReference>